<keyword evidence="3" id="KW-1185">Reference proteome</keyword>
<evidence type="ECO:0000256" key="1">
    <source>
        <dbReference type="SAM" id="Phobius"/>
    </source>
</evidence>
<keyword evidence="1" id="KW-1133">Transmembrane helix</keyword>
<proteinExistence type="predicted"/>
<evidence type="ECO:0000313" key="2">
    <source>
        <dbReference type="EMBL" id="TCV98546.1"/>
    </source>
</evidence>
<keyword evidence="1" id="KW-0812">Transmembrane</keyword>
<reference evidence="2 3" key="1">
    <citation type="submission" date="2019-03" db="EMBL/GenBank/DDBJ databases">
        <title>Genomic Encyclopedia of Type Strains, Phase IV (KMG-IV): sequencing the most valuable type-strain genomes for metagenomic binning, comparative biology and taxonomic classification.</title>
        <authorList>
            <person name="Goeker M."/>
        </authorList>
    </citation>
    <scope>NUCLEOTIDE SEQUENCE [LARGE SCALE GENOMIC DNA]</scope>
    <source>
        <strain evidence="2 3">DSM 29487</strain>
    </source>
</reference>
<feature type="transmembrane region" description="Helical" evidence="1">
    <location>
        <begin position="6"/>
        <end position="25"/>
    </location>
</feature>
<organism evidence="2 3">
    <name type="scientific">Longibaculum muris</name>
    <dbReference type="NCBI Taxonomy" id="1796628"/>
    <lineage>
        <taxon>Bacteria</taxon>
        <taxon>Bacillati</taxon>
        <taxon>Bacillota</taxon>
        <taxon>Erysipelotrichia</taxon>
        <taxon>Erysipelotrichales</taxon>
        <taxon>Coprobacillaceae</taxon>
        <taxon>Longibaculum</taxon>
    </lineage>
</organism>
<comment type="caution">
    <text evidence="2">The sequence shown here is derived from an EMBL/GenBank/DDBJ whole genome shotgun (WGS) entry which is preliminary data.</text>
</comment>
<dbReference type="AlphaFoldDB" id="A0A4R3Z0R9"/>
<evidence type="ECO:0000313" key="3">
    <source>
        <dbReference type="Proteomes" id="UP000295515"/>
    </source>
</evidence>
<dbReference type="Proteomes" id="UP000295515">
    <property type="component" value="Unassembled WGS sequence"/>
</dbReference>
<accession>A0A4R3Z0R9</accession>
<sequence length="30" mass="3539">MSDFETLTIMLMILNIIIVLFLEIIKKSKK</sequence>
<name>A0A4R3Z0R9_9FIRM</name>
<evidence type="ECO:0008006" key="4">
    <source>
        <dbReference type="Google" id="ProtNLM"/>
    </source>
</evidence>
<dbReference type="EMBL" id="SMCQ01000012">
    <property type="protein sequence ID" value="TCV98546.1"/>
    <property type="molecule type" value="Genomic_DNA"/>
</dbReference>
<gene>
    <name evidence="2" type="ORF">EDD60_11241</name>
</gene>
<protein>
    <recommendedName>
        <fullName evidence="4">Holin-like toxin</fullName>
    </recommendedName>
</protein>
<keyword evidence="1" id="KW-0472">Membrane</keyword>